<feature type="transmembrane region" description="Helical" evidence="1">
    <location>
        <begin position="152"/>
        <end position="172"/>
    </location>
</feature>
<name>A0AA96V9W7_9EURY</name>
<sequence>MAGIFNQKESINDIVFLISFILFAFSTYIYSQIYFLPDIDIPYLVKIFGIGYFSIFVIFGPTVYGLFSQNVSKSKLFGIFMPLSFLCLVFMGFHIMNNSLFYFYLYAAVGTPLFSFIVFLILGYLGGASGAVYHTGQGKVPFFSWKVTSNHLIAGVLLSGILFVIGTLPFWMKVF</sequence>
<evidence type="ECO:0000313" key="3">
    <source>
        <dbReference type="Proteomes" id="UP001302978"/>
    </source>
</evidence>
<dbReference type="AlphaFoldDB" id="A0AA96V9W7"/>
<evidence type="ECO:0000313" key="2">
    <source>
        <dbReference type="EMBL" id="WNY24166.1"/>
    </source>
</evidence>
<evidence type="ECO:0000256" key="1">
    <source>
        <dbReference type="SAM" id="Phobius"/>
    </source>
</evidence>
<proteinExistence type="predicted"/>
<keyword evidence="1" id="KW-0812">Transmembrane</keyword>
<dbReference type="EMBL" id="CP131059">
    <property type="protein sequence ID" value="WNY24166.1"/>
    <property type="molecule type" value="Genomic_DNA"/>
</dbReference>
<gene>
    <name evidence="2" type="ORF">MmiHf6_14950</name>
</gene>
<organism evidence="2 3">
    <name type="scientific">Methanimicrococcus hongohii</name>
    <dbReference type="NCBI Taxonomy" id="3028295"/>
    <lineage>
        <taxon>Archaea</taxon>
        <taxon>Methanobacteriati</taxon>
        <taxon>Methanobacteriota</taxon>
        <taxon>Stenosarchaea group</taxon>
        <taxon>Methanomicrobia</taxon>
        <taxon>Methanosarcinales</taxon>
        <taxon>Methanosarcinaceae</taxon>
        <taxon>Methanimicrococcus</taxon>
    </lineage>
</organism>
<protein>
    <submittedName>
        <fullName evidence="2">Uncharacterized protein</fullName>
    </submittedName>
</protein>
<feature type="transmembrane region" description="Helical" evidence="1">
    <location>
        <begin position="76"/>
        <end position="95"/>
    </location>
</feature>
<feature type="transmembrane region" description="Helical" evidence="1">
    <location>
        <begin position="101"/>
        <end position="125"/>
    </location>
</feature>
<keyword evidence="3" id="KW-1185">Reference proteome</keyword>
<dbReference type="Proteomes" id="UP001302978">
    <property type="component" value="Chromosome"/>
</dbReference>
<feature type="transmembrane region" description="Helical" evidence="1">
    <location>
        <begin position="12"/>
        <end position="31"/>
    </location>
</feature>
<accession>A0AA96V9W7</accession>
<keyword evidence="1" id="KW-1133">Transmembrane helix</keyword>
<keyword evidence="1" id="KW-0472">Membrane</keyword>
<dbReference type="KEGG" id="mehf:MmiHf6_14950"/>
<reference evidence="2 3" key="1">
    <citation type="submission" date="2023-07" db="EMBL/GenBank/DDBJ databases">
        <title>Closed genoem sequence of Methanomicrococcus sp. Hf6.</title>
        <authorList>
            <person name="Poehlein A."/>
            <person name="Protasov E."/>
            <person name="Platt K."/>
            <person name="Reeh H."/>
            <person name="Daniel R."/>
            <person name="Brune A."/>
        </authorList>
    </citation>
    <scope>NUCLEOTIDE SEQUENCE [LARGE SCALE GENOMIC DNA]</scope>
    <source>
        <strain evidence="2 3">Hf6</strain>
    </source>
</reference>
<feature type="transmembrane region" description="Helical" evidence="1">
    <location>
        <begin position="43"/>
        <end position="64"/>
    </location>
</feature>